<evidence type="ECO:0000256" key="4">
    <source>
        <dbReference type="ARBA" id="ARBA00023172"/>
    </source>
</evidence>
<keyword evidence="3 5" id="KW-0238">DNA-binding</keyword>
<dbReference type="AlphaFoldDB" id="E2N7D8"/>
<dbReference type="Gene3D" id="1.10.150.130">
    <property type="match status" value="1"/>
</dbReference>
<proteinExistence type="inferred from homology"/>
<evidence type="ECO:0000313" key="7">
    <source>
        <dbReference type="EMBL" id="EEF92150.1"/>
    </source>
</evidence>
<dbReference type="GO" id="GO:0003677">
    <property type="term" value="F:DNA binding"/>
    <property type="evidence" value="ECO:0007669"/>
    <property type="project" value="UniProtKB-UniRule"/>
</dbReference>
<dbReference type="EMBL" id="ACCH01000014">
    <property type="protein sequence ID" value="EEF92150.1"/>
    <property type="molecule type" value="Genomic_DNA"/>
</dbReference>
<reference evidence="7 8" key="2">
    <citation type="submission" date="2009-01" db="EMBL/GenBank/DDBJ databases">
        <title>Draft genome sequence of Bacteroides cellulosilyticus (DSM 14838).</title>
        <authorList>
            <person name="Sudarsanam P."/>
            <person name="Ley R."/>
            <person name="Guruge J."/>
            <person name="Turnbaugh P.J."/>
            <person name="Mahowald M."/>
            <person name="Liep D."/>
            <person name="Gordon J."/>
        </authorList>
    </citation>
    <scope>NUCLEOTIDE SEQUENCE [LARGE SCALE GENOMIC DNA]</scope>
    <source>
        <strain evidence="7 8">DSM 14838</strain>
    </source>
</reference>
<evidence type="ECO:0000259" key="6">
    <source>
        <dbReference type="PROSITE" id="PS51900"/>
    </source>
</evidence>
<dbReference type="InterPro" id="IPR011010">
    <property type="entry name" value="DNA_brk_join_enz"/>
</dbReference>
<feature type="domain" description="Core-binding (CB)" evidence="6">
    <location>
        <begin position="90"/>
        <end position="182"/>
    </location>
</feature>
<keyword evidence="2" id="KW-0229">DNA integration</keyword>
<comment type="similarity">
    <text evidence="1">Belongs to the 'phage' integrase family.</text>
</comment>
<dbReference type="SUPFAM" id="SSF56349">
    <property type="entry name" value="DNA breaking-rejoining enzymes"/>
    <property type="match status" value="1"/>
</dbReference>
<dbReference type="InterPro" id="IPR044068">
    <property type="entry name" value="CB"/>
</dbReference>
<name>E2N7D8_9BACE</name>
<evidence type="ECO:0000256" key="1">
    <source>
        <dbReference type="ARBA" id="ARBA00008857"/>
    </source>
</evidence>
<evidence type="ECO:0000256" key="3">
    <source>
        <dbReference type="ARBA" id="ARBA00023125"/>
    </source>
</evidence>
<gene>
    <name evidence="7" type="ORF">BACCELL_00180</name>
</gene>
<dbReference type="InterPro" id="IPR013762">
    <property type="entry name" value="Integrase-like_cat_sf"/>
</dbReference>
<dbReference type="GO" id="GO:0015074">
    <property type="term" value="P:DNA integration"/>
    <property type="evidence" value="ECO:0007669"/>
    <property type="project" value="UniProtKB-KW"/>
</dbReference>
<dbReference type="InterPro" id="IPR002104">
    <property type="entry name" value="Integrase_catalytic"/>
</dbReference>
<organism evidence="7 8">
    <name type="scientific">Bacteroides cellulosilyticus DSM 14838</name>
    <dbReference type="NCBI Taxonomy" id="537012"/>
    <lineage>
        <taxon>Bacteria</taxon>
        <taxon>Pseudomonadati</taxon>
        <taxon>Bacteroidota</taxon>
        <taxon>Bacteroidia</taxon>
        <taxon>Bacteroidales</taxon>
        <taxon>Bacteroidaceae</taxon>
        <taxon>Bacteroides</taxon>
    </lineage>
</organism>
<dbReference type="PANTHER" id="PTHR30629:SF2">
    <property type="entry name" value="PROPHAGE INTEGRASE INTS-RELATED"/>
    <property type="match status" value="1"/>
</dbReference>
<dbReference type="Pfam" id="PF00589">
    <property type="entry name" value="Phage_integrase"/>
    <property type="match status" value="1"/>
</dbReference>
<evidence type="ECO:0000313" key="8">
    <source>
        <dbReference type="Proteomes" id="UP000003711"/>
    </source>
</evidence>
<dbReference type="PANTHER" id="PTHR30629">
    <property type="entry name" value="PROPHAGE INTEGRASE"/>
    <property type="match status" value="1"/>
</dbReference>
<dbReference type="CDD" id="cd00397">
    <property type="entry name" value="DNA_BRE_C"/>
    <property type="match status" value="1"/>
</dbReference>
<reference evidence="7 8" key="1">
    <citation type="submission" date="2008-12" db="EMBL/GenBank/DDBJ databases">
        <authorList>
            <person name="Fulton L."/>
            <person name="Clifton S."/>
            <person name="Fulton B."/>
            <person name="Xu J."/>
            <person name="Minx P."/>
            <person name="Pepin K.H."/>
            <person name="Johnson M."/>
            <person name="Bhonagiri V."/>
            <person name="Nash W.E."/>
            <person name="Mardis E.R."/>
            <person name="Wilson R.K."/>
        </authorList>
    </citation>
    <scope>NUCLEOTIDE SEQUENCE [LARGE SCALE GENOMIC DNA]</scope>
    <source>
        <strain evidence="7 8">DSM 14838</strain>
    </source>
</reference>
<dbReference type="InterPro" id="IPR010998">
    <property type="entry name" value="Integrase_recombinase_N"/>
</dbReference>
<evidence type="ECO:0000256" key="5">
    <source>
        <dbReference type="PROSITE-ProRule" id="PRU01248"/>
    </source>
</evidence>
<dbReference type="HOGENOM" id="CLU_059881_0_0_10"/>
<dbReference type="Gene3D" id="1.10.443.10">
    <property type="entry name" value="Intergrase catalytic core"/>
    <property type="match status" value="1"/>
</dbReference>
<evidence type="ECO:0000256" key="2">
    <source>
        <dbReference type="ARBA" id="ARBA00022908"/>
    </source>
</evidence>
<protein>
    <submittedName>
        <fullName evidence="7">Site-specific recombinase, phage integrase family</fullName>
    </submittedName>
</protein>
<dbReference type="InterPro" id="IPR050808">
    <property type="entry name" value="Phage_Integrase"/>
</dbReference>
<sequence length="391" mass="46387">MFASKSENSSIKEIIGYSYPKLYTGKEWYIGFNAFDPASGNMRRKKIKLNHIEKITERRKFASGLIYRLSKQLENGWNPWIEAENSKAYHKFNDVCERYKNYLQKLFSDGNLREKTLYGYLSMLRMFIAWNKARKVPITYIYQFDMMLVSEFLDYIYLDRNNSITTRNNYLTWLSTFDGYLVQHSYTKVKATEGITSIKKNGYKKEREGIEDRDMIRLREYLEKENKHFLLASYILHYALIRPKEMSWLKLSDFNLAKQTIYISGTIAKNKKSAVVTLPAKVIHLMIDLGIFNSPNHYYLFSDNFCPGEERRSEKAFRDFWDRKVRKVLKFPKTYKFYSLKDSGITAMLRNCDTLTVRDQARHSSILMTNKYTPQDIQNANELLLNYEGKF</sequence>
<comment type="caution">
    <text evidence="7">The sequence shown here is derived from an EMBL/GenBank/DDBJ whole genome shotgun (WGS) entry which is preliminary data.</text>
</comment>
<accession>E2N7D8</accession>
<dbReference type="GO" id="GO:0006310">
    <property type="term" value="P:DNA recombination"/>
    <property type="evidence" value="ECO:0007669"/>
    <property type="project" value="UniProtKB-KW"/>
</dbReference>
<dbReference type="Proteomes" id="UP000003711">
    <property type="component" value="Unassembled WGS sequence"/>
</dbReference>
<dbReference type="RefSeq" id="WP_007209577.1">
    <property type="nucleotide sequence ID" value="NZ_EQ973486.1"/>
</dbReference>
<keyword evidence="4" id="KW-0233">DNA recombination</keyword>
<dbReference type="PROSITE" id="PS51900">
    <property type="entry name" value="CB"/>
    <property type="match status" value="1"/>
</dbReference>